<gene>
    <name evidence="1" type="ORF">CEXT_633301</name>
</gene>
<reference evidence="1 2" key="1">
    <citation type="submission" date="2021-06" db="EMBL/GenBank/DDBJ databases">
        <title>Caerostris extrusa draft genome.</title>
        <authorList>
            <person name="Kono N."/>
            <person name="Arakawa K."/>
        </authorList>
    </citation>
    <scope>NUCLEOTIDE SEQUENCE [LARGE SCALE GENOMIC DNA]</scope>
</reference>
<dbReference type="EMBL" id="BPLR01020296">
    <property type="protein sequence ID" value="GIX77066.1"/>
    <property type="molecule type" value="Genomic_DNA"/>
</dbReference>
<dbReference type="Proteomes" id="UP001054945">
    <property type="component" value="Unassembled WGS sequence"/>
</dbReference>
<proteinExistence type="predicted"/>
<keyword evidence="2" id="KW-1185">Reference proteome</keyword>
<organism evidence="1 2">
    <name type="scientific">Caerostris extrusa</name>
    <name type="common">Bark spider</name>
    <name type="synonym">Caerostris bankana</name>
    <dbReference type="NCBI Taxonomy" id="172846"/>
    <lineage>
        <taxon>Eukaryota</taxon>
        <taxon>Metazoa</taxon>
        <taxon>Ecdysozoa</taxon>
        <taxon>Arthropoda</taxon>
        <taxon>Chelicerata</taxon>
        <taxon>Arachnida</taxon>
        <taxon>Araneae</taxon>
        <taxon>Araneomorphae</taxon>
        <taxon>Entelegynae</taxon>
        <taxon>Araneoidea</taxon>
        <taxon>Araneidae</taxon>
        <taxon>Caerostris</taxon>
    </lineage>
</organism>
<sequence>MAKFRGKWPKMLKRATAVKNKGLTPDTNNNNLINKSPFKVDRAIVDEAFHMVPYMALKGSSICLKSYWNILIQSLDFSNIAASLHHA</sequence>
<evidence type="ECO:0000313" key="1">
    <source>
        <dbReference type="EMBL" id="GIX77066.1"/>
    </source>
</evidence>
<name>A0AAV4N091_CAEEX</name>
<comment type="caution">
    <text evidence="1">The sequence shown here is derived from an EMBL/GenBank/DDBJ whole genome shotgun (WGS) entry which is preliminary data.</text>
</comment>
<dbReference type="AlphaFoldDB" id="A0AAV4N091"/>
<evidence type="ECO:0000313" key="2">
    <source>
        <dbReference type="Proteomes" id="UP001054945"/>
    </source>
</evidence>
<accession>A0AAV4N091</accession>
<protein>
    <submittedName>
        <fullName evidence="1">Uncharacterized protein</fullName>
    </submittedName>
</protein>